<protein>
    <submittedName>
        <fullName evidence="1">Uncharacterized protein</fullName>
    </submittedName>
</protein>
<dbReference type="Proteomes" id="UP001433268">
    <property type="component" value="Unassembled WGS sequence"/>
</dbReference>
<proteinExistence type="predicted"/>
<keyword evidence="2" id="KW-1185">Reference proteome</keyword>
<organism evidence="1 2">
    <name type="scientific">Apiospora hydei</name>
    <dbReference type="NCBI Taxonomy" id="1337664"/>
    <lineage>
        <taxon>Eukaryota</taxon>
        <taxon>Fungi</taxon>
        <taxon>Dikarya</taxon>
        <taxon>Ascomycota</taxon>
        <taxon>Pezizomycotina</taxon>
        <taxon>Sordariomycetes</taxon>
        <taxon>Xylariomycetidae</taxon>
        <taxon>Amphisphaeriales</taxon>
        <taxon>Apiosporaceae</taxon>
        <taxon>Apiospora</taxon>
    </lineage>
</organism>
<dbReference type="EMBL" id="JAQQWN010000009">
    <property type="protein sequence ID" value="KAK8066142.1"/>
    <property type="molecule type" value="Genomic_DNA"/>
</dbReference>
<comment type="caution">
    <text evidence="1">The sequence shown here is derived from an EMBL/GenBank/DDBJ whole genome shotgun (WGS) entry which is preliminary data.</text>
</comment>
<accession>A0ABR1V5F8</accession>
<gene>
    <name evidence="1" type="ORF">PG997_012889</name>
</gene>
<reference evidence="1 2" key="1">
    <citation type="submission" date="2023-01" db="EMBL/GenBank/DDBJ databases">
        <title>Analysis of 21 Apiospora genomes using comparative genomics revels a genus with tremendous synthesis potential of carbohydrate active enzymes and secondary metabolites.</title>
        <authorList>
            <person name="Sorensen T."/>
        </authorList>
    </citation>
    <scope>NUCLEOTIDE SEQUENCE [LARGE SCALE GENOMIC DNA]</scope>
    <source>
        <strain evidence="1 2">CBS 114990</strain>
    </source>
</reference>
<name>A0ABR1V5F8_9PEZI</name>
<sequence length="367" mass="41861">MAGNRLSEEDQQNIQEELVRLSTLLDQTVVQLKNEFKRRDEQVATHAEELEEARRTNDDLAQQISRSGPKELIEPEVLAGEFRSWMTQVTQWAIDHLGPVLEDEDRVQKALATARKEPQRGQVFSRAFNDEPDLAQAAHMNVAVWRVASSCIFRWMKWEVFENSLQPVSPTSFPVVEGMENSLKQFQNAQGIFNPEAFEVWKSQTYQAWSRTPQYQSDRERRTRDLARRLAAGMSMFLDDGGDQNAFSDSHAQRSLAVQNRSKPLTKGIVWAEDTCIDISDNLSEVGPEQTKEFVPIRALSSSSPGLVIRSLVPDGERTPSTILVKQERLVTWGEDYDFDFDMIEEDEGLSFFSRLLRETTNTTPAS</sequence>
<evidence type="ECO:0000313" key="1">
    <source>
        <dbReference type="EMBL" id="KAK8066142.1"/>
    </source>
</evidence>
<evidence type="ECO:0000313" key="2">
    <source>
        <dbReference type="Proteomes" id="UP001433268"/>
    </source>
</evidence>
<dbReference type="RefSeq" id="XP_066662895.1">
    <property type="nucleotide sequence ID" value="XM_066817203.1"/>
</dbReference>
<dbReference type="GeneID" id="92050263"/>